<gene>
    <name evidence="2" type="ORF">CMN54_14310</name>
</gene>
<feature type="binding site" evidence="1">
    <location>
        <position position="62"/>
    </location>
    <ligand>
        <name>Mg(2+)</name>
        <dbReference type="ChEBI" id="CHEBI:18420"/>
        <label>1</label>
    </ligand>
</feature>
<feature type="binding site" evidence="1">
    <location>
        <position position="286"/>
    </location>
    <ligand>
        <name>Mg(2+)</name>
        <dbReference type="ChEBI" id="CHEBI:18420"/>
        <label>1</label>
    </ligand>
</feature>
<evidence type="ECO:0000256" key="1">
    <source>
        <dbReference type="PIRSR" id="PIRSR605502-1"/>
    </source>
</evidence>
<accession>A0A2D6YN45</accession>
<comment type="cofactor">
    <cofactor evidence="1">
        <name>Mg(2+)</name>
        <dbReference type="ChEBI" id="CHEBI:18420"/>
    </cofactor>
    <text evidence="1">Binds 2 magnesium ions per subunit.</text>
</comment>
<keyword evidence="1" id="KW-0460">Magnesium</keyword>
<dbReference type="SUPFAM" id="SSF101478">
    <property type="entry name" value="ADP-ribosylglycohydrolase"/>
    <property type="match status" value="1"/>
</dbReference>
<proteinExistence type="predicted"/>
<sequence length="726" mass="80339">MKYLLEDQYLESVYAGVLGKIIGVYLGRPFEQWEYEQISSQLGDIHYYVHEKLNVPLIVTDDDISGTFTFIRALEDYGYSKDITPAQIGHTWLNYIIDRKAILWWGGMGNSTEHTAFLRLKEGIKAPQSGAIELNSKVVAEQIGAQIFIDGWAMVAPGDPELAADLAKRAGSVSHDGEAIYGAQVIAALEAQAFVETDRQALIDVAVSLIPKDSLIQQMIADLRELHTREPDWRKAFTFLAKNYGYDTYGGNCHMIPNHGLIIFSFLYGDDDFQKTMMIVNTLGWDTDCNAGNLGCLMGIKNGLEGLNQGPDWRGPVADKLYLPTADGGRSISDAATEAVYLANAGRQLHGLSPEYPKNGARFHFELPGSVQGFASEESIASTGTATVCNTAGHSQTGTRSLAINYKALAIGRTARVETPTFSPSADISTYFNKRGYSLLASPTLYSGQIITARVTADDLNETTIQNCLYIKHYNELDELTQICSPPIELEPGSSKDVSWQVPDTSCYPIAFIGLQLDGKVGDNGNVYLDFLTWTGEPNIRLNRPTKTGVDRHNRSKGGPVMWRSAWVDGLDGNEKLIQQDYNPEPYRLIQNVGRGLLMQGTREWKNYKVTSRMIPHMCEAGGLGIRVQGMTRYYALLISQDGARLVRSHEGKDTTLAACKQGWEFGHQYELTLQAVENKLTAWLNQKKILEVEDVENYYTSGATALITQVGRVGCDFVEVQPARI</sequence>
<dbReference type="Gene3D" id="2.60.120.560">
    <property type="entry name" value="Exo-inulinase, domain 1"/>
    <property type="match status" value="1"/>
</dbReference>
<dbReference type="Gene3D" id="1.10.4080.10">
    <property type="entry name" value="ADP-ribosylation/Crystallin J1"/>
    <property type="match status" value="1"/>
</dbReference>
<dbReference type="InterPro" id="IPR005502">
    <property type="entry name" value="Ribosyl_crysJ1"/>
</dbReference>
<comment type="caution">
    <text evidence="2">The sequence shown here is derived from an EMBL/GenBank/DDBJ whole genome shotgun (WGS) entry which is preliminary data.</text>
</comment>
<evidence type="ECO:0000313" key="3">
    <source>
        <dbReference type="Proteomes" id="UP000226525"/>
    </source>
</evidence>
<protein>
    <recommendedName>
        <fullName evidence="4">ADP-ribosylglycohydrolase family protein</fullName>
    </recommendedName>
</protein>
<keyword evidence="1" id="KW-0479">Metal-binding</keyword>
<reference evidence="3" key="1">
    <citation type="submission" date="2017-09" db="EMBL/GenBank/DDBJ databases">
        <title>The Reconstruction of 2,631 Draft Metagenome-Assembled Genomes from the Global Oceans.</title>
        <authorList>
            <person name="Tully B.J."/>
            <person name="Graham E.D."/>
            <person name="Heidelberg J.F."/>
        </authorList>
    </citation>
    <scope>NUCLEOTIDE SEQUENCE [LARGE SCALE GENOMIC DNA]</scope>
</reference>
<dbReference type="Pfam" id="PF03747">
    <property type="entry name" value="ADP_ribosyl_GH"/>
    <property type="match status" value="1"/>
</dbReference>
<organism evidence="2 3">
    <name type="scientific">SAR324 cluster bacterium</name>
    <dbReference type="NCBI Taxonomy" id="2024889"/>
    <lineage>
        <taxon>Bacteria</taxon>
        <taxon>Deltaproteobacteria</taxon>
        <taxon>SAR324 cluster</taxon>
    </lineage>
</organism>
<feature type="binding site" evidence="1">
    <location>
        <position position="288"/>
    </location>
    <ligand>
        <name>Mg(2+)</name>
        <dbReference type="ChEBI" id="CHEBI:18420"/>
        <label>1</label>
    </ligand>
</feature>
<dbReference type="GO" id="GO:0046872">
    <property type="term" value="F:metal ion binding"/>
    <property type="evidence" value="ECO:0007669"/>
    <property type="project" value="UniProtKB-KW"/>
</dbReference>
<dbReference type="EMBL" id="NZEX01000172">
    <property type="protein sequence ID" value="MAH64584.1"/>
    <property type="molecule type" value="Genomic_DNA"/>
</dbReference>
<name>A0A2D6YN45_9DELT</name>
<evidence type="ECO:0000313" key="2">
    <source>
        <dbReference type="EMBL" id="MAH64584.1"/>
    </source>
</evidence>
<dbReference type="AlphaFoldDB" id="A0A2D6YN45"/>
<feature type="binding site" evidence="1">
    <location>
        <position position="63"/>
    </location>
    <ligand>
        <name>Mg(2+)</name>
        <dbReference type="ChEBI" id="CHEBI:18420"/>
        <label>1</label>
    </ligand>
</feature>
<dbReference type="Proteomes" id="UP000226525">
    <property type="component" value="Unassembled WGS sequence"/>
</dbReference>
<dbReference type="InterPro" id="IPR036705">
    <property type="entry name" value="Ribosyl_crysJ1_sf"/>
</dbReference>
<evidence type="ECO:0008006" key="4">
    <source>
        <dbReference type="Google" id="ProtNLM"/>
    </source>
</evidence>